<evidence type="ECO:0000313" key="3">
    <source>
        <dbReference type="EMBL" id="GEO41977.1"/>
    </source>
</evidence>
<proteinExistence type="predicted"/>
<feature type="region of interest" description="Disordered" evidence="1">
    <location>
        <begin position="121"/>
        <end position="150"/>
    </location>
</feature>
<evidence type="ECO:0000259" key="2">
    <source>
        <dbReference type="Pfam" id="PF13946"/>
    </source>
</evidence>
<comment type="caution">
    <text evidence="3">The sequence shown here is derived from an EMBL/GenBank/DDBJ whole genome shotgun (WGS) entry which is preliminary data.</text>
</comment>
<dbReference type="InterPro" id="IPR025282">
    <property type="entry name" value="DUF4214"/>
</dbReference>
<keyword evidence="4" id="KW-1185">Reference proteome</keyword>
<gene>
    <name evidence="3" type="ORF">SAE02_61250</name>
</gene>
<name>A0A512DZR5_9PROT</name>
<sequence length="481" mass="49820">MPVDPDSLAGETIEDWEPPGWSFAEAECVLDLIGPDEPGLLGGGAPSARTAPVENLSAQRLRSVALPGGCSGCQCHRHDTPALPSVRLGIPVVRDRDRLRRCGHLGLAVPRGLPRRPVVVAPAPGRGCPQRNHGRGGGGRRARADRPGSTHRFAVSPAGVGDIGAVGHDTLVSIEGAGSGSGHDLFIGTGNYNQFFDGDGDGDDTVVYGGGNGAVGGQSTSGVERFVFADGTLVTDTADAAAQIHRLYGATLGRAPDLGGLRAWTGAVESKAMTLGQTVDGLTGSAEFQAKYGSLDKAGFVKLLYGNVLGREADAGGLAAWTGGLNGGMTRSQVVLGFSESAENVARTAPDILKGLWISDDLAMKVARIYDTTLDRMGDAPGIKGWIGALRSGTTLKAMADGFTGSAEFQGKYGSLDNTSFVRQLYRNVLDRDGEESGVKAWVGGLKGGLTRSAIVVGFSESNEHIVELAGLTDDGVHLYT</sequence>
<dbReference type="AlphaFoldDB" id="A0A512DZR5"/>
<protein>
    <recommendedName>
        <fullName evidence="2">DUF4214 domain-containing protein</fullName>
    </recommendedName>
</protein>
<accession>A0A512DZR5</accession>
<dbReference type="InterPro" id="IPR038255">
    <property type="entry name" value="PBS_linker_sf"/>
</dbReference>
<organism evidence="3 4">
    <name type="scientific">Skermanella aerolata</name>
    <dbReference type="NCBI Taxonomy" id="393310"/>
    <lineage>
        <taxon>Bacteria</taxon>
        <taxon>Pseudomonadati</taxon>
        <taxon>Pseudomonadota</taxon>
        <taxon>Alphaproteobacteria</taxon>
        <taxon>Rhodospirillales</taxon>
        <taxon>Azospirillaceae</taxon>
        <taxon>Skermanella</taxon>
    </lineage>
</organism>
<feature type="compositionally biased region" description="Basic residues" evidence="1">
    <location>
        <begin position="132"/>
        <end position="141"/>
    </location>
</feature>
<feature type="domain" description="DUF4214" evidence="2">
    <location>
        <begin position="281"/>
        <end position="347"/>
    </location>
</feature>
<reference evidence="3 4" key="1">
    <citation type="submission" date="2019-07" db="EMBL/GenBank/DDBJ databases">
        <title>Whole genome shotgun sequence of Skermanella aerolata NBRC 106429.</title>
        <authorList>
            <person name="Hosoyama A."/>
            <person name="Uohara A."/>
            <person name="Ohji S."/>
            <person name="Ichikawa N."/>
        </authorList>
    </citation>
    <scope>NUCLEOTIDE SEQUENCE [LARGE SCALE GENOMIC DNA]</scope>
    <source>
        <strain evidence="3 4">NBRC 106429</strain>
    </source>
</reference>
<dbReference type="Gene3D" id="1.10.3130.20">
    <property type="entry name" value="Phycobilisome linker domain"/>
    <property type="match status" value="2"/>
</dbReference>
<dbReference type="Pfam" id="PF13946">
    <property type="entry name" value="DUF4214"/>
    <property type="match status" value="2"/>
</dbReference>
<feature type="domain" description="DUF4214" evidence="2">
    <location>
        <begin position="400"/>
        <end position="465"/>
    </location>
</feature>
<dbReference type="EMBL" id="BJYZ01000034">
    <property type="protein sequence ID" value="GEO41977.1"/>
    <property type="molecule type" value="Genomic_DNA"/>
</dbReference>
<dbReference type="Proteomes" id="UP000321523">
    <property type="component" value="Unassembled WGS sequence"/>
</dbReference>
<evidence type="ECO:0000256" key="1">
    <source>
        <dbReference type="SAM" id="MobiDB-lite"/>
    </source>
</evidence>
<evidence type="ECO:0000313" key="4">
    <source>
        <dbReference type="Proteomes" id="UP000321523"/>
    </source>
</evidence>